<feature type="region of interest" description="Disordered" evidence="8">
    <location>
        <begin position="548"/>
        <end position="587"/>
    </location>
</feature>
<dbReference type="AlphaFoldDB" id="A0AAD2CE55"/>
<dbReference type="PROSITE" id="PS50203">
    <property type="entry name" value="CALPAIN_CAT"/>
    <property type="match status" value="1"/>
</dbReference>
<dbReference type="InterPro" id="IPR022684">
    <property type="entry name" value="Calpain_cysteine_protease"/>
</dbReference>
<evidence type="ECO:0000256" key="2">
    <source>
        <dbReference type="ARBA" id="ARBA00022723"/>
    </source>
</evidence>
<feature type="region of interest" description="Disordered" evidence="8">
    <location>
        <begin position="1"/>
        <end position="34"/>
    </location>
</feature>
<feature type="active site" evidence="6">
    <location>
        <position position="523"/>
    </location>
</feature>
<dbReference type="GO" id="GO:0006508">
    <property type="term" value="P:proteolysis"/>
    <property type="evidence" value="ECO:0007669"/>
    <property type="project" value="UniProtKB-KW"/>
</dbReference>
<evidence type="ECO:0000259" key="9">
    <source>
        <dbReference type="PROSITE" id="PS50203"/>
    </source>
</evidence>
<dbReference type="GO" id="GO:0008270">
    <property type="term" value="F:zinc ion binding"/>
    <property type="evidence" value="ECO:0007669"/>
    <property type="project" value="UniProtKB-KW"/>
</dbReference>
<dbReference type="PRINTS" id="PR00704">
    <property type="entry name" value="CALPAIN"/>
</dbReference>
<keyword evidence="12" id="KW-1185">Reference proteome</keyword>
<dbReference type="EMBL" id="CAKOGP040000002">
    <property type="protein sequence ID" value="CAJ1925377.1"/>
    <property type="molecule type" value="Genomic_DNA"/>
</dbReference>
<evidence type="ECO:0000259" key="10">
    <source>
        <dbReference type="PROSITE" id="PS51999"/>
    </source>
</evidence>
<keyword evidence="6" id="KW-0378">Hydrolase</keyword>
<dbReference type="SMART" id="SM00230">
    <property type="entry name" value="CysPc"/>
    <property type="match status" value="1"/>
</dbReference>
<keyword evidence="2" id="KW-0479">Metal-binding</keyword>
<protein>
    <recommendedName>
        <fullName evidence="13">Calpain catalytic domain-containing protein</fullName>
    </recommendedName>
</protein>
<dbReference type="SUPFAM" id="SSF54001">
    <property type="entry name" value="Cysteine proteinases"/>
    <property type="match status" value="1"/>
</dbReference>
<evidence type="ECO:0000313" key="11">
    <source>
        <dbReference type="EMBL" id="CAJ1925377.1"/>
    </source>
</evidence>
<feature type="active site" evidence="5 6">
    <location>
        <position position="338"/>
    </location>
</feature>
<feature type="compositionally biased region" description="Low complexity" evidence="8">
    <location>
        <begin position="240"/>
        <end position="252"/>
    </location>
</feature>
<dbReference type="Proteomes" id="UP001295423">
    <property type="component" value="Unassembled WGS sequence"/>
</dbReference>
<evidence type="ECO:0000256" key="6">
    <source>
        <dbReference type="PROSITE-ProRule" id="PRU00239"/>
    </source>
</evidence>
<feature type="domain" description="Calpain catalytic" evidence="9">
    <location>
        <begin position="305"/>
        <end position="653"/>
    </location>
</feature>
<dbReference type="GO" id="GO:0004198">
    <property type="term" value="F:calcium-dependent cysteine-type endopeptidase activity"/>
    <property type="evidence" value="ECO:0007669"/>
    <property type="project" value="InterPro"/>
</dbReference>
<dbReference type="InterPro" id="IPR000169">
    <property type="entry name" value="Pept_cys_AS"/>
</dbReference>
<dbReference type="InterPro" id="IPR038765">
    <property type="entry name" value="Papain-like_cys_pep_sf"/>
</dbReference>
<dbReference type="InterPro" id="IPR009060">
    <property type="entry name" value="UBA-like_sf"/>
</dbReference>
<evidence type="ECO:0000256" key="8">
    <source>
        <dbReference type="SAM" id="MobiDB-lite"/>
    </source>
</evidence>
<name>A0AAD2CE55_9STRA</name>
<reference evidence="11" key="1">
    <citation type="submission" date="2023-08" db="EMBL/GenBank/DDBJ databases">
        <authorList>
            <person name="Audoor S."/>
            <person name="Bilcke G."/>
        </authorList>
    </citation>
    <scope>NUCLEOTIDE SEQUENCE</scope>
</reference>
<sequence length="970" mass="106435">MATAETAIVIDVESEDENSKHDLHNSVGDDNDAGDAVTEVTKVAPCHNQNDEQEEKVQLLVQIIRLSRDAALGVLKRTDWNVEQAIARILDGTRPNHAIAWTSSCSSTKQTTGATTTSATSTNLKLPCRDNYIQQNSANVLHNPSCDELSKEWHSCYENAPTPFVDPDFPPTRSSLDGRSMITAPTASASGDSKLPSQRKVVKCYCGILAASKKVQSDGPNYGKFYLACGRSNQRKRPHNSNNNDASAAENTEATNKTCKFFQWDKDGSVGGYHSSNHRWSQISWHPFIGSSFVIAKTLASSTDRRRAHLSSRESNERRHRILDMGPDHIRQGALGNCWFLSALAVVAEQPNLLQRVFAHSETNEKGCYQVNLCLDGKWTPTMVDAYLPVVKTSNREQDGKKKANTTGHAKIDFRGVALLKSSDSGMAFPAFCAVPRGILWPALIEKAYAKAHGSYANLSGGFIAEGLADLTGAPTETVVFEMEQLLDPTGDELWVKMLSFSDAGFIMGVATNRGGDGLVGCHAYSVLKVLELHGRVVGAQPKLTSFFSGNSKGSKTPSDTSKPNKETMDLTETSAGDEAGSDQRQSVRLVRIRNPWGKKEWTGAFSSRSENWTKRLRKELGQEAWSENDGTFWMPYHDVVSRFHHMDVCKTRVGWLHRSVDAVLCNDAISSASTSRKILSTSSSVFQLSSAKPTWAFFSLIQPKKRANIGTGYWYSDLSMFLLKRSKGSTKGWRCEAISLDGVTRRLDKEIFLDPSLEYCVIPFAGMPVVAASSRFPYRLTVYSSHPVHIQTQCNDALYRPIILKGLHNDLLKDPLNATHMVSANAHLICAKKRGCLYFLAVNNSKNSFLCLLLNVNIGNGTIILFGKNGDTHDVAPESQKILLVVASNGKRSTTTEVKFKYISDEIQQGTKRNAVTRPSSEVGLGSTVDVSFFGSSLASDSISCFSNKGEGSVDVYSWIHQVGSMTAS</sequence>
<dbReference type="Pfam" id="PF00648">
    <property type="entry name" value="Peptidase_C2"/>
    <property type="match status" value="2"/>
</dbReference>
<keyword evidence="4" id="KW-0862">Zinc</keyword>
<dbReference type="InterPro" id="IPR001300">
    <property type="entry name" value="Peptidase_C2_calpain_cat"/>
</dbReference>
<feature type="compositionally biased region" description="Polar residues" evidence="8">
    <location>
        <begin position="548"/>
        <end position="562"/>
    </location>
</feature>
<dbReference type="GO" id="GO:0005737">
    <property type="term" value="C:cytoplasm"/>
    <property type="evidence" value="ECO:0007669"/>
    <property type="project" value="TreeGrafter"/>
</dbReference>
<proteinExistence type="inferred from homology"/>
<evidence type="ECO:0000256" key="7">
    <source>
        <dbReference type="PROSITE-ProRule" id="PRU01343"/>
    </source>
</evidence>
<dbReference type="PANTHER" id="PTHR10183">
    <property type="entry name" value="CALPAIN"/>
    <property type="match status" value="1"/>
</dbReference>
<feature type="region of interest" description="Disordered" evidence="8">
    <location>
        <begin position="233"/>
        <end position="252"/>
    </location>
</feature>
<evidence type="ECO:0008006" key="13">
    <source>
        <dbReference type="Google" id="ProtNLM"/>
    </source>
</evidence>
<dbReference type="PROSITE" id="PS51999">
    <property type="entry name" value="ZF_GRF"/>
    <property type="match status" value="1"/>
</dbReference>
<evidence type="ECO:0000256" key="5">
    <source>
        <dbReference type="PIRSR" id="PIRSR622684-1"/>
    </source>
</evidence>
<comment type="caution">
    <text evidence="11">The sequence shown here is derived from an EMBL/GenBank/DDBJ whole genome shotgun (WGS) entry which is preliminary data.</text>
</comment>
<organism evidence="11 12">
    <name type="scientific">Cylindrotheca closterium</name>
    <dbReference type="NCBI Taxonomy" id="2856"/>
    <lineage>
        <taxon>Eukaryota</taxon>
        <taxon>Sar</taxon>
        <taxon>Stramenopiles</taxon>
        <taxon>Ochrophyta</taxon>
        <taxon>Bacillariophyta</taxon>
        <taxon>Bacillariophyceae</taxon>
        <taxon>Bacillariophycidae</taxon>
        <taxon>Bacillariales</taxon>
        <taxon>Bacillariaceae</taxon>
        <taxon>Cylindrotheca</taxon>
    </lineage>
</organism>
<evidence type="ECO:0000256" key="3">
    <source>
        <dbReference type="ARBA" id="ARBA00022771"/>
    </source>
</evidence>
<evidence type="ECO:0000256" key="1">
    <source>
        <dbReference type="ARBA" id="ARBA00007623"/>
    </source>
</evidence>
<dbReference type="PROSITE" id="PS00139">
    <property type="entry name" value="THIOL_PROTEASE_CYS"/>
    <property type="match status" value="1"/>
</dbReference>
<dbReference type="SUPFAM" id="SSF46934">
    <property type="entry name" value="UBA-like"/>
    <property type="match status" value="1"/>
</dbReference>
<gene>
    <name evidence="11" type="ORF">CYCCA115_LOCUS1141</name>
</gene>
<dbReference type="Gene3D" id="3.90.70.10">
    <property type="entry name" value="Cysteine proteinases"/>
    <property type="match status" value="1"/>
</dbReference>
<comment type="similarity">
    <text evidence="1">Belongs to the peptidase C2 family.</text>
</comment>
<evidence type="ECO:0000313" key="12">
    <source>
        <dbReference type="Proteomes" id="UP001295423"/>
    </source>
</evidence>
<dbReference type="InterPro" id="IPR010666">
    <property type="entry name" value="Znf_GRF"/>
</dbReference>
<feature type="domain" description="GRF-type" evidence="10">
    <location>
        <begin position="204"/>
        <end position="268"/>
    </location>
</feature>
<dbReference type="PANTHER" id="PTHR10183:SF382">
    <property type="entry name" value="CALPAIN-15"/>
    <property type="match status" value="1"/>
</dbReference>
<keyword evidence="6" id="KW-0788">Thiol protease</keyword>
<accession>A0AAD2CE55</accession>
<dbReference type="Pfam" id="PF14555">
    <property type="entry name" value="UBA_4"/>
    <property type="match status" value="1"/>
</dbReference>
<keyword evidence="3 7" id="KW-0863">Zinc-finger</keyword>
<keyword evidence="6" id="KW-0645">Protease</keyword>
<evidence type="ECO:0000256" key="4">
    <source>
        <dbReference type="ARBA" id="ARBA00022833"/>
    </source>
</evidence>
<feature type="active site" evidence="5 6">
    <location>
        <position position="595"/>
    </location>
</feature>